<accession>A0A1E3P5C8</accession>
<evidence type="ECO:0000256" key="2">
    <source>
        <dbReference type="SAM" id="MobiDB-lite"/>
    </source>
</evidence>
<evidence type="ECO:0000313" key="4">
    <source>
        <dbReference type="EMBL" id="ODQ60434.1"/>
    </source>
</evidence>
<feature type="domain" description="PI31 proteasome regulator C-terminal" evidence="3">
    <location>
        <begin position="225"/>
        <end position="291"/>
    </location>
</feature>
<feature type="region of interest" description="Disordered" evidence="2">
    <location>
        <begin position="160"/>
        <end position="196"/>
    </location>
</feature>
<name>A0A1E3P5C8_WICAA</name>
<dbReference type="Proteomes" id="UP000094112">
    <property type="component" value="Unassembled WGS sequence"/>
</dbReference>
<sequence>MDANQTIHTQLKDKNSIVSISIEPKRGIPNVFTVVKLDDNDENFLFTSTISNITLSAIIKYDHFFASIQLPVQESTLERFVAENYSADRKGSLLDHLLKSFGDAGKVYETITKSAIGENAEWTDFYTSILIPAFQKFQKSEKVELSEQDTKTFIDIAKPTIGGRPMFSERTDPQTTGSSSSSMKSSSKPLPEELPKFDDEYELQRRKIHEDFIQRPSSSSPYAPIGDRDLHPFGQYPPMRPNLGPEAGSQSGGMIPDRNHPLFRQPSGGRGGLEGRGDHPPGSRYDDPLGRDDFDAVGKGLPGGMGLGRNSGAGPFGGSGTPFGRSSGFGGGFI</sequence>
<dbReference type="AlphaFoldDB" id="A0A1E3P5C8"/>
<feature type="compositionally biased region" description="Basic and acidic residues" evidence="2">
    <location>
        <begin position="273"/>
        <end position="296"/>
    </location>
</feature>
<dbReference type="STRING" id="683960.A0A1E3P5C8"/>
<dbReference type="RefSeq" id="XP_019039641.1">
    <property type="nucleotide sequence ID" value="XM_019183472.1"/>
</dbReference>
<proteinExistence type="inferred from homology"/>
<dbReference type="EMBL" id="KV454210">
    <property type="protein sequence ID" value="ODQ60434.1"/>
    <property type="molecule type" value="Genomic_DNA"/>
</dbReference>
<feature type="compositionally biased region" description="Low complexity" evidence="2">
    <location>
        <begin position="178"/>
        <end position="188"/>
    </location>
</feature>
<feature type="region of interest" description="Disordered" evidence="2">
    <location>
        <begin position="209"/>
        <end position="334"/>
    </location>
</feature>
<evidence type="ECO:0000256" key="1">
    <source>
        <dbReference type="ARBA" id="ARBA00006405"/>
    </source>
</evidence>
<evidence type="ECO:0000259" key="3">
    <source>
        <dbReference type="Pfam" id="PF08577"/>
    </source>
</evidence>
<gene>
    <name evidence="4" type="ORF">WICANDRAFT_62991</name>
</gene>
<organism evidence="4 5">
    <name type="scientific">Wickerhamomyces anomalus (strain ATCC 58044 / CBS 1984 / NCYC 433 / NRRL Y-366-8)</name>
    <name type="common">Yeast</name>
    <name type="synonym">Hansenula anomala</name>
    <dbReference type="NCBI Taxonomy" id="683960"/>
    <lineage>
        <taxon>Eukaryota</taxon>
        <taxon>Fungi</taxon>
        <taxon>Dikarya</taxon>
        <taxon>Ascomycota</taxon>
        <taxon>Saccharomycotina</taxon>
        <taxon>Saccharomycetes</taxon>
        <taxon>Phaffomycetales</taxon>
        <taxon>Wickerhamomycetaceae</taxon>
        <taxon>Wickerhamomyces</taxon>
    </lineage>
</organism>
<evidence type="ECO:0000313" key="5">
    <source>
        <dbReference type="Proteomes" id="UP000094112"/>
    </source>
</evidence>
<protein>
    <recommendedName>
        <fullName evidence="3">PI31 proteasome regulator C-terminal domain-containing protein</fullName>
    </recommendedName>
</protein>
<keyword evidence="5" id="KW-1185">Reference proteome</keyword>
<reference evidence="4 5" key="1">
    <citation type="journal article" date="2016" name="Proc. Natl. Acad. Sci. U.S.A.">
        <title>Comparative genomics of biotechnologically important yeasts.</title>
        <authorList>
            <person name="Riley R."/>
            <person name="Haridas S."/>
            <person name="Wolfe K.H."/>
            <person name="Lopes M.R."/>
            <person name="Hittinger C.T."/>
            <person name="Goeker M."/>
            <person name="Salamov A.A."/>
            <person name="Wisecaver J.H."/>
            <person name="Long T.M."/>
            <person name="Calvey C.H."/>
            <person name="Aerts A.L."/>
            <person name="Barry K.W."/>
            <person name="Choi C."/>
            <person name="Clum A."/>
            <person name="Coughlan A.Y."/>
            <person name="Deshpande S."/>
            <person name="Douglass A.P."/>
            <person name="Hanson S.J."/>
            <person name="Klenk H.-P."/>
            <person name="LaButti K.M."/>
            <person name="Lapidus A."/>
            <person name="Lindquist E.A."/>
            <person name="Lipzen A.M."/>
            <person name="Meier-Kolthoff J.P."/>
            <person name="Ohm R.A."/>
            <person name="Otillar R.P."/>
            <person name="Pangilinan J.L."/>
            <person name="Peng Y."/>
            <person name="Rokas A."/>
            <person name="Rosa C.A."/>
            <person name="Scheuner C."/>
            <person name="Sibirny A.A."/>
            <person name="Slot J.C."/>
            <person name="Stielow J.B."/>
            <person name="Sun H."/>
            <person name="Kurtzman C.P."/>
            <person name="Blackwell M."/>
            <person name="Grigoriev I.V."/>
            <person name="Jeffries T.W."/>
        </authorList>
    </citation>
    <scope>NUCLEOTIDE SEQUENCE [LARGE SCALE GENOMIC DNA]</scope>
    <source>
        <strain evidence="5">ATCC 58044 / CBS 1984 / NCYC 433 / NRRL Y-366-8</strain>
    </source>
</reference>
<dbReference type="GeneID" id="30200718"/>
<comment type="similarity">
    <text evidence="1">Belongs to the proteasome inhibitor PI31 family.</text>
</comment>
<dbReference type="Pfam" id="PF08577">
    <property type="entry name" value="PI31_Prot_C"/>
    <property type="match status" value="1"/>
</dbReference>
<feature type="compositionally biased region" description="Gly residues" evidence="2">
    <location>
        <begin position="300"/>
        <end position="334"/>
    </location>
</feature>
<dbReference type="OrthoDB" id="68090at2759"/>
<dbReference type="InterPro" id="IPR013886">
    <property type="entry name" value="PI31_Prot_C"/>
</dbReference>